<dbReference type="GO" id="GO:0016020">
    <property type="term" value="C:membrane"/>
    <property type="evidence" value="ECO:0007669"/>
    <property type="project" value="UniProtKB-SubCell"/>
</dbReference>
<comment type="subcellular location">
    <subcellularLocation>
        <location evidence="1">Membrane</location>
        <topology evidence="1">Multi-pass membrane protein</topology>
    </subcellularLocation>
</comment>
<sequence>DEPTSGLDSATALEVCNLLKKIAHSQGLTVAAVIHSPSPQAFKTFDDFLLLGKGGRIVYFGPTNDALEYFETDFMMEVAAGKVKPVDRQDITVSDLFEAWERYHESGKATLSHDTKLGIPEEAKPTRRNSGGSTFGYEKVVYWRDTAAGMHTVPYFLAKIVADIPRLLRGRWVSFTKLKQVDRLS</sequence>
<dbReference type="InterPro" id="IPR043926">
    <property type="entry name" value="ABCG_dom"/>
</dbReference>
<keyword evidence="2" id="KW-0813">Transport</keyword>
<dbReference type="PANTHER" id="PTHR48041:SF91">
    <property type="entry name" value="ABC TRANSPORTER G FAMILY MEMBER 28"/>
    <property type="match status" value="1"/>
</dbReference>
<keyword evidence="8" id="KW-1185">Reference proteome</keyword>
<dbReference type="Proteomes" id="UP000789396">
    <property type="component" value="Unassembled WGS sequence"/>
</dbReference>
<dbReference type="PANTHER" id="PTHR48041">
    <property type="entry name" value="ABC TRANSPORTER G FAMILY MEMBER 28"/>
    <property type="match status" value="1"/>
</dbReference>
<keyword evidence="5" id="KW-0472">Membrane</keyword>
<dbReference type="EMBL" id="CAJVPZ010000097">
    <property type="protein sequence ID" value="CAG8452725.1"/>
    <property type="molecule type" value="Genomic_DNA"/>
</dbReference>
<dbReference type="AlphaFoldDB" id="A0A9N8VDU6"/>
<evidence type="ECO:0000256" key="4">
    <source>
        <dbReference type="ARBA" id="ARBA00022989"/>
    </source>
</evidence>
<evidence type="ECO:0000313" key="8">
    <source>
        <dbReference type="Proteomes" id="UP000789396"/>
    </source>
</evidence>
<accession>A0A9N8VDU6</accession>
<reference evidence="7" key="1">
    <citation type="submission" date="2021-06" db="EMBL/GenBank/DDBJ databases">
        <authorList>
            <person name="Kallberg Y."/>
            <person name="Tangrot J."/>
            <person name="Rosling A."/>
        </authorList>
    </citation>
    <scope>NUCLEOTIDE SEQUENCE</scope>
    <source>
        <strain evidence="7">IN212</strain>
    </source>
</reference>
<dbReference type="SUPFAM" id="SSF52540">
    <property type="entry name" value="P-loop containing nucleoside triphosphate hydrolases"/>
    <property type="match status" value="1"/>
</dbReference>
<dbReference type="InterPro" id="IPR050352">
    <property type="entry name" value="ABCG_transporters"/>
</dbReference>
<proteinExistence type="predicted"/>
<dbReference type="InterPro" id="IPR027417">
    <property type="entry name" value="P-loop_NTPase"/>
</dbReference>
<feature type="domain" description="ABC transporter family G" evidence="6">
    <location>
        <begin position="35"/>
        <end position="77"/>
    </location>
</feature>
<feature type="non-terminal residue" evidence="7">
    <location>
        <position position="1"/>
    </location>
</feature>
<protein>
    <submittedName>
        <fullName evidence="7">17371_t:CDS:1</fullName>
    </submittedName>
</protein>
<name>A0A9N8VDU6_9GLOM</name>
<dbReference type="GO" id="GO:0140359">
    <property type="term" value="F:ABC-type transporter activity"/>
    <property type="evidence" value="ECO:0007669"/>
    <property type="project" value="InterPro"/>
</dbReference>
<evidence type="ECO:0000256" key="1">
    <source>
        <dbReference type="ARBA" id="ARBA00004141"/>
    </source>
</evidence>
<evidence type="ECO:0000313" key="7">
    <source>
        <dbReference type="EMBL" id="CAG8452725.1"/>
    </source>
</evidence>
<evidence type="ECO:0000259" key="6">
    <source>
        <dbReference type="Pfam" id="PF19055"/>
    </source>
</evidence>
<comment type="caution">
    <text evidence="7">The sequence shown here is derived from an EMBL/GenBank/DDBJ whole genome shotgun (WGS) entry which is preliminary data.</text>
</comment>
<evidence type="ECO:0000256" key="3">
    <source>
        <dbReference type="ARBA" id="ARBA00022692"/>
    </source>
</evidence>
<keyword evidence="3" id="KW-0812">Transmembrane</keyword>
<evidence type="ECO:0000256" key="2">
    <source>
        <dbReference type="ARBA" id="ARBA00022448"/>
    </source>
</evidence>
<dbReference type="Gene3D" id="3.40.50.300">
    <property type="entry name" value="P-loop containing nucleotide triphosphate hydrolases"/>
    <property type="match status" value="1"/>
</dbReference>
<keyword evidence="4" id="KW-1133">Transmembrane helix</keyword>
<organism evidence="7 8">
    <name type="scientific">Racocetra fulgida</name>
    <dbReference type="NCBI Taxonomy" id="60492"/>
    <lineage>
        <taxon>Eukaryota</taxon>
        <taxon>Fungi</taxon>
        <taxon>Fungi incertae sedis</taxon>
        <taxon>Mucoromycota</taxon>
        <taxon>Glomeromycotina</taxon>
        <taxon>Glomeromycetes</taxon>
        <taxon>Diversisporales</taxon>
        <taxon>Gigasporaceae</taxon>
        <taxon>Racocetra</taxon>
    </lineage>
</organism>
<evidence type="ECO:0000256" key="5">
    <source>
        <dbReference type="ARBA" id="ARBA00023136"/>
    </source>
</evidence>
<dbReference type="Pfam" id="PF19055">
    <property type="entry name" value="ABC2_membrane_7"/>
    <property type="match status" value="1"/>
</dbReference>
<dbReference type="OrthoDB" id="66620at2759"/>
<gene>
    <name evidence="7" type="ORF">RFULGI_LOCUS310</name>
</gene>